<evidence type="ECO:0000256" key="1">
    <source>
        <dbReference type="ARBA" id="ARBA00004496"/>
    </source>
</evidence>
<sequence length="232" mass="26630">MFGSKSEMMGIDVCEFGGQLLELMWMSVCYRDKMADRNEIKPVGEDSEDEVDLSYKAPEKKSVQELQEMDKDDESLMKYKQALLGSLPTSVDPNIPNVQVIRMELVCTEAPAPIKMELAGNVGTLKEHIYILKEGSSYRIKITFMVNREIVSGLKYVMHTFKTGIKVDKETHMVGSYGPRSEPYEFLTPQEDAPKGMIARGKYTIKSYFTDDDKTDHLSWDWKLDIKKEWKD</sequence>
<gene>
    <name evidence="5" type="ORF">SPARVUS_LOCUS4736556</name>
</gene>
<proteinExistence type="inferred from homology"/>
<dbReference type="PANTHER" id="PTHR10980:SF8">
    <property type="entry name" value="RHO GDP-DISSOCIATION INHIBITOR 3"/>
    <property type="match status" value="1"/>
</dbReference>
<evidence type="ECO:0000256" key="4">
    <source>
        <dbReference type="ARBA" id="ARBA00022490"/>
    </source>
</evidence>
<dbReference type="Proteomes" id="UP001162483">
    <property type="component" value="Unassembled WGS sequence"/>
</dbReference>
<keyword evidence="3" id="KW-0343">GTPase activation</keyword>
<dbReference type="Pfam" id="PF02115">
    <property type="entry name" value="Rho_GDI"/>
    <property type="match status" value="1"/>
</dbReference>
<evidence type="ECO:0000256" key="2">
    <source>
        <dbReference type="ARBA" id="ARBA00009758"/>
    </source>
</evidence>
<dbReference type="PRINTS" id="PR00492">
    <property type="entry name" value="RHOGDI"/>
</dbReference>
<dbReference type="Gene3D" id="2.70.50.30">
    <property type="entry name" value="Coagulation Factor XIII, subunit A, domain 1"/>
    <property type="match status" value="1"/>
</dbReference>
<dbReference type="SUPFAM" id="SSF81296">
    <property type="entry name" value="E set domains"/>
    <property type="match status" value="1"/>
</dbReference>
<keyword evidence="4" id="KW-0963">Cytoplasm</keyword>
<evidence type="ECO:0000313" key="6">
    <source>
        <dbReference type="Proteomes" id="UP001162483"/>
    </source>
</evidence>
<reference evidence="5" key="1">
    <citation type="submission" date="2023-05" db="EMBL/GenBank/DDBJ databases">
        <authorList>
            <person name="Stuckert A."/>
        </authorList>
    </citation>
    <scope>NUCLEOTIDE SEQUENCE</scope>
</reference>
<accession>A0ABN9CD59</accession>
<comment type="caution">
    <text evidence="5">The sequence shown here is derived from an EMBL/GenBank/DDBJ whole genome shotgun (WGS) entry which is preliminary data.</text>
</comment>
<comment type="similarity">
    <text evidence="2">Belongs to the Rho GDI family.</text>
</comment>
<protein>
    <submittedName>
        <fullName evidence="5">Uncharacterized protein</fullName>
    </submittedName>
</protein>
<evidence type="ECO:0000313" key="5">
    <source>
        <dbReference type="EMBL" id="CAI9557625.1"/>
    </source>
</evidence>
<dbReference type="InterPro" id="IPR000406">
    <property type="entry name" value="Rho_GDI"/>
</dbReference>
<dbReference type="EMBL" id="CATNWA010009212">
    <property type="protein sequence ID" value="CAI9557625.1"/>
    <property type="molecule type" value="Genomic_DNA"/>
</dbReference>
<keyword evidence="6" id="KW-1185">Reference proteome</keyword>
<comment type="subcellular location">
    <subcellularLocation>
        <location evidence="1">Cytoplasm</location>
    </subcellularLocation>
</comment>
<name>A0ABN9CD59_9NEOB</name>
<organism evidence="5 6">
    <name type="scientific">Staurois parvus</name>
    <dbReference type="NCBI Taxonomy" id="386267"/>
    <lineage>
        <taxon>Eukaryota</taxon>
        <taxon>Metazoa</taxon>
        <taxon>Chordata</taxon>
        <taxon>Craniata</taxon>
        <taxon>Vertebrata</taxon>
        <taxon>Euteleostomi</taxon>
        <taxon>Amphibia</taxon>
        <taxon>Batrachia</taxon>
        <taxon>Anura</taxon>
        <taxon>Neobatrachia</taxon>
        <taxon>Ranoidea</taxon>
        <taxon>Ranidae</taxon>
        <taxon>Staurois</taxon>
    </lineage>
</organism>
<dbReference type="PANTHER" id="PTHR10980">
    <property type="entry name" value="RHO GDP-DISSOCIATION INHIBITOR"/>
    <property type="match status" value="1"/>
</dbReference>
<dbReference type="InterPro" id="IPR024792">
    <property type="entry name" value="RhoGDI_dom_sf"/>
</dbReference>
<evidence type="ECO:0000256" key="3">
    <source>
        <dbReference type="ARBA" id="ARBA00022468"/>
    </source>
</evidence>
<dbReference type="InterPro" id="IPR014756">
    <property type="entry name" value="Ig_E-set"/>
</dbReference>